<keyword evidence="7 15" id="KW-0812">Transmembrane</keyword>
<evidence type="ECO:0000256" key="16">
    <source>
        <dbReference type="SAM" id="MobiDB-lite"/>
    </source>
</evidence>
<reference evidence="18 19" key="1">
    <citation type="journal article" date="2018" name="New Phytol.">
        <title>Phylogenomics of Endogonaceae and evolution of mycorrhizas within Mucoromycota.</title>
        <authorList>
            <person name="Chang Y."/>
            <person name="Desiro A."/>
            <person name="Na H."/>
            <person name="Sandor L."/>
            <person name="Lipzen A."/>
            <person name="Clum A."/>
            <person name="Barry K."/>
            <person name="Grigoriev I.V."/>
            <person name="Martin F.M."/>
            <person name="Stajich J.E."/>
            <person name="Smith M.E."/>
            <person name="Bonito G."/>
            <person name="Spatafora J.W."/>
        </authorList>
    </citation>
    <scope>NUCLEOTIDE SEQUENCE [LARGE SCALE GENOMIC DNA]</scope>
    <source>
        <strain evidence="18 19">AD002</strain>
    </source>
</reference>
<evidence type="ECO:0000256" key="5">
    <source>
        <dbReference type="ARBA" id="ARBA00022676"/>
    </source>
</evidence>
<feature type="transmembrane region" description="Helical" evidence="15">
    <location>
        <begin position="143"/>
        <end position="163"/>
    </location>
</feature>
<comment type="subcellular location">
    <subcellularLocation>
        <location evidence="1 15">Endoplasmic reticulum membrane</location>
        <topology evidence="1 15">Multi-pass membrane protein</topology>
    </subcellularLocation>
</comment>
<keyword evidence="9 15" id="KW-0256">Endoplasmic reticulum</keyword>
<dbReference type="CDD" id="cd23283">
    <property type="entry name" value="beta-trefoil_MIR_PMT1-like"/>
    <property type="match status" value="1"/>
</dbReference>
<evidence type="ECO:0000256" key="14">
    <source>
        <dbReference type="ARBA" id="ARBA00045102"/>
    </source>
</evidence>
<evidence type="ECO:0000256" key="13">
    <source>
        <dbReference type="ARBA" id="ARBA00045085"/>
    </source>
</evidence>
<dbReference type="InterPro" id="IPR016093">
    <property type="entry name" value="MIR_motif"/>
</dbReference>
<comment type="caution">
    <text evidence="18">The sequence shown here is derived from an EMBL/GenBank/DDBJ whole genome shotgun (WGS) entry which is preliminary data.</text>
</comment>
<feature type="region of interest" description="Disordered" evidence="16">
    <location>
        <begin position="816"/>
        <end position="915"/>
    </location>
</feature>
<dbReference type="Pfam" id="PF02815">
    <property type="entry name" value="MIR"/>
    <property type="match status" value="1"/>
</dbReference>
<evidence type="ECO:0000256" key="7">
    <source>
        <dbReference type="ARBA" id="ARBA00022692"/>
    </source>
</evidence>
<name>A0A433Q310_9FUNG</name>
<keyword evidence="5 15" id="KW-0328">Glycosyltransferase</keyword>
<evidence type="ECO:0000313" key="18">
    <source>
        <dbReference type="EMBL" id="RUS24203.1"/>
    </source>
</evidence>
<evidence type="ECO:0000256" key="3">
    <source>
        <dbReference type="ARBA" id="ARBA00007222"/>
    </source>
</evidence>
<comment type="catalytic activity">
    <reaction evidence="13 15">
        <text>a di-trans,poly-cis-dolichyl beta-D-mannosyl phosphate + L-threonyl-[protein] = 3-O-(alpha-D-mannosyl)-L-threonyl-[protein] + a di-trans,poly-cis-dolichyl phosphate + H(+)</text>
        <dbReference type="Rhea" id="RHEA:53396"/>
        <dbReference type="Rhea" id="RHEA-COMP:11060"/>
        <dbReference type="Rhea" id="RHEA-COMP:13547"/>
        <dbReference type="Rhea" id="RHEA-COMP:19498"/>
        <dbReference type="Rhea" id="RHEA-COMP:19501"/>
        <dbReference type="ChEBI" id="CHEBI:15378"/>
        <dbReference type="ChEBI" id="CHEBI:30013"/>
        <dbReference type="ChEBI" id="CHEBI:57683"/>
        <dbReference type="ChEBI" id="CHEBI:58211"/>
        <dbReference type="ChEBI" id="CHEBI:137323"/>
        <dbReference type="EC" id="2.4.1.109"/>
    </reaction>
</comment>
<dbReference type="InterPro" id="IPR003342">
    <property type="entry name" value="ArnT-like_N"/>
</dbReference>
<dbReference type="AlphaFoldDB" id="A0A433Q310"/>
<feature type="transmembrane region" description="Helical" evidence="15">
    <location>
        <begin position="605"/>
        <end position="626"/>
    </location>
</feature>
<evidence type="ECO:0000256" key="2">
    <source>
        <dbReference type="ARBA" id="ARBA00004922"/>
    </source>
</evidence>
<evidence type="ECO:0000256" key="12">
    <source>
        <dbReference type="ARBA" id="ARBA00023180"/>
    </source>
</evidence>
<gene>
    <name evidence="18" type="ORF">BC938DRAFT_473954</name>
</gene>
<evidence type="ECO:0000256" key="4">
    <source>
        <dbReference type="ARBA" id="ARBA00012839"/>
    </source>
</evidence>
<evidence type="ECO:0000256" key="8">
    <source>
        <dbReference type="ARBA" id="ARBA00022737"/>
    </source>
</evidence>
<feature type="domain" description="MIR" evidence="17">
    <location>
        <begin position="444"/>
        <end position="500"/>
    </location>
</feature>
<feature type="domain" description="MIR" evidence="17">
    <location>
        <begin position="282"/>
        <end position="365"/>
    </location>
</feature>
<evidence type="ECO:0000259" key="17">
    <source>
        <dbReference type="PROSITE" id="PS50919"/>
    </source>
</evidence>
<feature type="compositionally biased region" description="Basic and acidic residues" evidence="16">
    <location>
        <begin position="868"/>
        <end position="883"/>
    </location>
</feature>
<keyword evidence="10 15" id="KW-1133">Transmembrane helix</keyword>
<dbReference type="EC" id="2.4.1.109" evidence="4 15"/>
<dbReference type="Pfam" id="PF02366">
    <property type="entry name" value="PMT"/>
    <property type="match status" value="1"/>
</dbReference>
<feature type="transmembrane region" description="Helical" evidence="15">
    <location>
        <begin position="119"/>
        <end position="136"/>
    </location>
</feature>
<evidence type="ECO:0000256" key="10">
    <source>
        <dbReference type="ARBA" id="ARBA00022989"/>
    </source>
</evidence>
<dbReference type="PROSITE" id="PS50919">
    <property type="entry name" value="MIR"/>
    <property type="match status" value="3"/>
</dbReference>
<dbReference type="Proteomes" id="UP000274822">
    <property type="component" value="Unassembled WGS sequence"/>
</dbReference>
<accession>A0A433Q310</accession>
<keyword evidence="11 15" id="KW-0472">Membrane</keyword>
<organism evidence="18 19">
    <name type="scientific">Jimgerdemannia flammicorona</name>
    <dbReference type="NCBI Taxonomy" id="994334"/>
    <lineage>
        <taxon>Eukaryota</taxon>
        <taxon>Fungi</taxon>
        <taxon>Fungi incertae sedis</taxon>
        <taxon>Mucoromycota</taxon>
        <taxon>Mucoromycotina</taxon>
        <taxon>Endogonomycetes</taxon>
        <taxon>Endogonales</taxon>
        <taxon>Endogonaceae</taxon>
        <taxon>Jimgerdemannia</taxon>
    </lineage>
</organism>
<evidence type="ECO:0000313" key="19">
    <source>
        <dbReference type="Proteomes" id="UP000274822"/>
    </source>
</evidence>
<feature type="compositionally biased region" description="Basic and acidic residues" evidence="16">
    <location>
        <begin position="816"/>
        <end position="830"/>
    </location>
</feature>
<comment type="similarity">
    <text evidence="3 15">Belongs to the glycosyltransferase 39 family.</text>
</comment>
<dbReference type="GO" id="GO:0004169">
    <property type="term" value="F:dolichyl-phosphate-mannose-protein mannosyltransferase activity"/>
    <property type="evidence" value="ECO:0007669"/>
    <property type="project" value="UniProtKB-UniRule"/>
</dbReference>
<feature type="compositionally biased region" description="Acidic residues" evidence="16">
    <location>
        <begin position="899"/>
        <end position="915"/>
    </location>
</feature>
<feature type="transmembrane region" description="Helical" evidence="15">
    <location>
        <begin position="702"/>
        <end position="723"/>
    </location>
</feature>
<evidence type="ECO:0000256" key="11">
    <source>
        <dbReference type="ARBA" id="ARBA00023136"/>
    </source>
</evidence>
<keyword evidence="12" id="KW-0325">Glycoprotein</keyword>
<proteinExistence type="inferred from homology"/>
<comment type="catalytic activity">
    <reaction evidence="14 15">
        <text>a di-trans,poly-cis-dolichyl beta-D-mannosyl phosphate + L-seryl-[protein] = 3-O-(alpha-D-mannosyl)-L-seryl-[protein] + a di-trans,poly-cis-dolichyl phosphate + H(+)</text>
        <dbReference type="Rhea" id="RHEA:17377"/>
        <dbReference type="Rhea" id="RHEA-COMP:9863"/>
        <dbReference type="Rhea" id="RHEA-COMP:13546"/>
        <dbReference type="Rhea" id="RHEA-COMP:19498"/>
        <dbReference type="Rhea" id="RHEA-COMP:19501"/>
        <dbReference type="ChEBI" id="CHEBI:15378"/>
        <dbReference type="ChEBI" id="CHEBI:29999"/>
        <dbReference type="ChEBI" id="CHEBI:57683"/>
        <dbReference type="ChEBI" id="CHEBI:58211"/>
        <dbReference type="ChEBI" id="CHEBI:137321"/>
        <dbReference type="EC" id="2.4.1.109"/>
    </reaction>
</comment>
<evidence type="ECO:0000256" key="9">
    <source>
        <dbReference type="ARBA" id="ARBA00022824"/>
    </source>
</evidence>
<evidence type="ECO:0000256" key="15">
    <source>
        <dbReference type="RuleBase" id="RU367007"/>
    </source>
</evidence>
<dbReference type="PANTHER" id="PTHR10050:SF50">
    <property type="entry name" value="DOLICHYL-PHOSPHATE-MANNOSE--PROTEIN MANNOSYLTRANSFERASE 1-RELATED"/>
    <property type="match status" value="1"/>
</dbReference>
<dbReference type="Gene3D" id="2.80.10.50">
    <property type="match status" value="2"/>
</dbReference>
<feature type="compositionally biased region" description="Low complexity" evidence="16">
    <location>
        <begin position="857"/>
        <end position="867"/>
    </location>
</feature>
<dbReference type="PANTHER" id="PTHR10050">
    <property type="entry name" value="DOLICHYL-PHOSPHATE-MANNOSE--PROTEIN MANNOSYLTRANSFERASE"/>
    <property type="match status" value="1"/>
</dbReference>
<feature type="transmembrane region" description="Helical" evidence="15">
    <location>
        <begin position="175"/>
        <end position="208"/>
    </location>
</feature>
<feature type="transmembrane region" description="Helical" evidence="15">
    <location>
        <begin position="675"/>
        <end position="695"/>
    </location>
</feature>
<evidence type="ECO:0000256" key="6">
    <source>
        <dbReference type="ARBA" id="ARBA00022679"/>
    </source>
</evidence>
<feature type="non-terminal residue" evidence="18">
    <location>
        <position position="1"/>
    </location>
</feature>
<keyword evidence="6 15" id="KW-0808">Transferase</keyword>
<keyword evidence="19" id="KW-1185">Reference proteome</keyword>
<dbReference type="InterPro" id="IPR032421">
    <property type="entry name" value="PMT_4TMC"/>
</dbReference>
<dbReference type="InterPro" id="IPR036300">
    <property type="entry name" value="MIR_dom_sf"/>
</dbReference>
<sequence length="915" mass="105347">CRNVNSTAIPQALGPSTTVFITYYCVTLYHRFDEVHFGGFASKYIRGKFFMDVHPPLAKMLIALAARLAGFNGQFDFKEIGKDYIEPKVPYISMRFLPAFMGVLVIPTAYLTVKAAGHSTVSALVAAFFLIFENGLVANNRLILLDSPLMFFTAVTGLMWVNFHNQQNRPFLFWWWFWLSMTGVGLGLTVSCKWVGLFTIATIGTSTIKNLWELLGDLRVSMDQFFRHFMARALCLILVPLVIYMFMFQIHFMILPNSGDGDGFMSSEFQQTLGGHGMADTPVDIAYDSKVYIRHIDTHGGYLHSHTSNYPSGSQRMPFMLLLTISACAYRARNLTVQLLFLNAEQQITLYPHKDDNNWWIIKKQFQQHNNDSTLEWVKEGDIIRIEHVSSEKRLHSHDVRPPITDLEYHNEVSGYGFPGFDGDANDYWRVEIYDHEPKDPVAKERLRTLHSKFRLIHINTGCALFSHSVKLPDWGFEQQEVTCIKGGKLPKTTWFIETTENSLRECLRLRDTLNLLICKFWVHNLAKILPPFQIVPPDTEMVNYRRLGFFGKFFELNRVMWNTNKGLTDSHPYDSRPPSWPVLRRGISFWGKDHKQVYLLGNPLVFWSSTVAIFTYMILKAFFILRQQRGYKDHFGGLRQFYDESAGFFFIAWCFHFFPFFLMARQLFLHHYMPALYFAVLLFGVGFDLATIRLPKRPRIIAAIAVVLAVIYIFNLFAPITYGNPWTKTDCQKTKWLETWYVRARDYDCNSYHDKYSQYKTTHDNQPTPTADLSLDRVSEVGGTDNSNGAVTENVIQPGEVEVEAGDHVNVVTDERDQRHQATEVDREVPQQQPTSDRNPPYGGYPVEVEEKAQPKAEVAAEATGAEGKEERREVRRGEGRKGPRHTAVERTTQVQEAQEEEEEEEDAQYEEDG</sequence>
<protein>
    <recommendedName>
        <fullName evidence="4 15">Dolichyl-phosphate-mannose--protein mannosyltransferase</fullName>
        <ecNumber evidence="4 15">2.4.1.109</ecNumber>
    </recommendedName>
</protein>
<comment type="pathway">
    <text evidence="2 15">Protein modification; protein glycosylation.</text>
</comment>
<dbReference type="SUPFAM" id="SSF82109">
    <property type="entry name" value="MIR domain"/>
    <property type="match status" value="1"/>
</dbReference>
<dbReference type="EMBL" id="RBNJ01016846">
    <property type="protein sequence ID" value="RUS24203.1"/>
    <property type="molecule type" value="Genomic_DNA"/>
</dbReference>
<feature type="transmembrane region" description="Helical" evidence="15">
    <location>
        <begin position="229"/>
        <end position="248"/>
    </location>
</feature>
<feature type="domain" description="MIR" evidence="17">
    <location>
        <begin position="375"/>
        <end position="434"/>
    </location>
</feature>
<dbReference type="InterPro" id="IPR027005">
    <property type="entry name" value="PMT-like"/>
</dbReference>
<dbReference type="GO" id="GO:0005789">
    <property type="term" value="C:endoplasmic reticulum membrane"/>
    <property type="evidence" value="ECO:0007669"/>
    <property type="project" value="UniProtKB-SubCell"/>
</dbReference>
<feature type="transmembrane region" description="Helical" evidence="15">
    <location>
        <begin position="647"/>
        <end position="669"/>
    </location>
</feature>
<dbReference type="UniPathway" id="UPA00378"/>
<evidence type="ECO:0000256" key="1">
    <source>
        <dbReference type="ARBA" id="ARBA00004477"/>
    </source>
</evidence>
<feature type="transmembrane region" description="Helical" evidence="15">
    <location>
        <begin position="96"/>
        <end position="113"/>
    </location>
</feature>
<dbReference type="SMART" id="SM00472">
    <property type="entry name" value="MIR"/>
    <property type="match status" value="3"/>
</dbReference>
<dbReference type="Pfam" id="PF16192">
    <property type="entry name" value="PMT_4TMC"/>
    <property type="match status" value="1"/>
</dbReference>
<keyword evidence="8" id="KW-0677">Repeat</keyword>
<comment type="function">
    <text evidence="15">Transfers mannose from Dol-P-mannose to Ser or Thr residues on proteins.</text>
</comment>